<dbReference type="EMBL" id="JAEQNC010000003">
    <property type="protein sequence ID" value="MBL0371770.1"/>
    <property type="molecule type" value="Genomic_DNA"/>
</dbReference>
<proteinExistence type="predicted"/>
<gene>
    <name evidence="1" type="ORF">JJB09_06990</name>
</gene>
<protein>
    <submittedName>
        <fullName evidence="1">Uncharacterized protein</fullName>
    </submittedName>
</protein>
<dbReference type="RefSeq" id="WP_201655172.1">
    <property type="nucleotide sequence ID" value="NZ_JAEQNC010000003.1"/>
</dbReference>
<accession>A0A936YK40</accession>
<organism evidence="1 2">
    <name type="scientific">Rhizobium setariae</name>
    <dbReference type="NCBI Taxonomy" id="2801340"/>
    <lineage>
        <taxon>Bacteria</taxon>
        <taxon>Pseudomonadati</taxon>
        <taxon>Pseudomonadota</taxon>
        <taxon>Alphaproteobacteria</taxon>
        <taxon>Hyphomicrobiales</taxon>
        <taxon>Rhizobiaceae</taxon>
        <taxon>Rhizobium/Agrobacterium group</taxon>
        <taxon>Rhizobium</taxon>
    </lineage>
</organism>
<sequence length="269" mass="30780">MAKKVVFLTIHGMGDTEPGYANDIVEAMREKLTDDWDAVEHRSIYYQTFLQPNEYQYYNATKSRVSWGQLRKLMINGFADAGSLEYSRGTPGGPYYLTQDHIFTTLGQIYDDLGGTSLPVVVIAHSLGCEVISNYIWDANKEDKTYGYWKDAEKNAANDGRLKFQKLQNLRLLFTTGCNIPVFITGLKEEERIPINKPHKDFIWENYYDKDDVLGYPLTELSPAYGALVKDVKVSVGNLFTGWNPFSHNEYWDNSGIQRELSKHLKAFV</sequence>
<name>A0A936YK40_9HYPH</name>
<dbReference type="Proteomes" id="UP000633219">
    <property type="component" value="Unassembled WGS sequence"/>
</dbReference>
<comment type="caution">
    <text evidence="1">The sequence shown here is derived from an EMBL/GenBank/DDBJ whole genome shotgun (WGS) entry which is preliminary data.</text>
</comment>
<dbReference type="AlphaFoldDB" id="A0A936YK40"/>
<reference evidence="1" key="1">
    <citation type="submission" date="2021-01" db="EMBL/GenBank/DDBJ databases">
        <title>Rhizobium sp. strain KVB221 16S ribosomal RNA gene Genome sequencing and assembly.</title>
        <authorList>
            <person name="Kang M."/>
        </authorList>
    </citation>
    <scope>NUCLEOTIDE SEQUENCE</scope>
    <source>
        <strain evidence="1">KVB221</strain>
    </source>
</reference>
<evidence type="ECO:0000313" key="2">
    <source>
        <dbReference type="Proteomes" id="UP000633219"/>
    </source>
</evidence>
<evidence type="ECO:0000313" key="1">
    <source>
        <dbReference type="EMBL" id="MBL0371770.1"/>
    </source>
</evidence>
<keyword evidence="2" id="KW-1185">Reference proteome</keyword>